<gene>
    <name evidence="3" type="ORF">LR48_Vigan11g073600</name>
</gene>
<keyword evidence="2" id="KW-0812">Transmembrane</keyword>
<evidence type="ECO:0000256" key="2">
    <source>
        <dbReference type="SAM" id="Phobius"/>
    </source>
</evidence>
<evidence type="ECO:0000313" key="4">
    <source>
        <dbReference type="Proteomes" id="UP000053144"/>
    </source>
</evidence>
<dbReference type="Proteomes" id="UP000053144">
    <property type="component" value="Chromosome 11"/>
</dbReference>
<protein>
    <submittedName>
        <fullName evidence="3">Uncharacterized protein</fullName>
    </submittedName>
</protein>
<reference evidence="4" key="1">
    <citation type="journal article" date="2015" name="Proc. Natl. Acad. Sci. U.S.A.">
        <title>Genome sequencing of adzuki bean (Vigna angularis) provides insight into high starch and low fat accumulation and domestication.</title>
        <authorList>
            <person name="Yang K."/>
            <person name="Tian Z."/>
            <person name="Chen C."/>
            <person name="Luo L."/>
            <person name="Zhao B."/>
            <person name="Wang Z."/>
            <person name="Yu L."/>
            <person name="Li Y."/>
            <person name="Sun Y."/>
            <person name="Li W."/>
            <person name="Chen Y."/>
            <person name="Li Y."/>
            <person name="Zhang Y."/>
            <person name="Ai D."/>
            <person name="Zhao J."/>
            <person name="Shang C."/>
            <person name="Ma Y."/>
            <person name="Wu B."/>
            <person name="Wang M."/>
            <person name="Gao L."/>
            <person name="Sun D."/>
            <person name="Zhang P."/>
            <person name="Guo F."/>
            <person name="Wang W."/>
            <person name="Li Y."/>
            <person name="Wang J."/>
            <person name="Varshney R.K."/>
            <person name="Wang J."/>
            <person name="Ling H.Q."/>
            <person name="Wan P."/>
        </authorList>
    </citation>
    <scope>NUCLEOTIDE SEQUENCE</scope>
    <source>
        <strain evidence="4">cv. Jingnong 6</strain>
    </source>
</reference>
<name>A0A0L9VRX5_PHAAN</name>
<keyword evidence="2" id="KW-1133">Transmembrane helix</keyword>
<dbReference type="Gramene" id="KOM57703">
    <property type="protein sequence ID" value="KOM57703"/>
    <property type="gene ID" value="LR48_Vigan11g073600"/>
</dbReference>
<evidence type="ECO:0000313" key="3">
    <source>
        <dbReference type="EMBL" id="KOM57703.1"/>
    </source>
</evidence>
<organism evidence="3 4">
    <name type="scientific">Phaseolus angularis</name>
    <name type="common">Azuki bean</name>
    <name type="synonym">Vigna angularis</name>
    <dbReference type="NCBI Taxonomy" id="3914"/>
    <lineage>
        <taxon>Eukaryota</taxon>
        <taxon>Viridiplantae</taxon>
        <taxon>Streptophyta</taxon>
        <taxon>Embryophyta</taxon>
        <taxon>Tracheophyta</taxon>
        <taxon>Spermatophyta</taxon>
        <taxon>Magnoliopsida</taxon>
        <taxon>eudicotyledons</taxon>
        <taxon>Gunneridae</taxon>
        <taxon>Pentapetalae</taxon>
        <taxon>rosids</taxon>
        <taxon>fabids</taxon>
        <taxon>Fabales</taxon>
        <taxon>Fabaceae</taxon>
        <taxon>Papilionoideae</taxon>
        <taxon>50 kb inversion clade</taxon>
        <taxon>NPAAA clade</taxon>
        <taxon>indigoferoid/millettioid clade</taxon>
        <taxon>Phaseoleae</taxon>
        <taxon>Vigna</taxon>
    </lineage>
</organism>
<accession>A0A0L9VRX5</accession>
<evidence type="ECO:0000256" key="1">
    <source>
        <dbReference type="SAM" id="MobiDB-lite"/>
    </source>
</evidence>
<dbReference type="EMBL" id="CM003381">
    <property type="protein sequence ID" value="KOM57703.1"/>
    <property type="molecule type" value="Genomic_DNA"/>
</dbReference>
<proteinExistence type="predicted"/>
<keyword evidence="2" id="KW-0472">Membrane</keyword>
<dbReference type="AlphaFoldDB" id="A0A0L9VRX5"/>
<sequence>MQQAAAATPKLGLSRLEGEVDHHLAHGSRKVQPAKRRNVPCTTASSMLPAARWASRFQLYRPPSSRSPATIGHSKQHTTNTSKKGAVQHLETAVDYSEDPLVVPNKEDGGAALTVADSSRNGFPDFMIDGDAPYCEALKSSWTSLSTIGIVPSRCRVVLWFSCVARTLTIFSSIGVFVLGNPNLRVHHFYIVPLCRKPPRIEVLSKVVALVGVDPGQREH</sequence>
<feature type="transmembrane region" description="Helical" evidence="2">
    <location>
        <begin position="157"/>
        <end position="179"/>
    </location>
</feature>
<feature type="region of interest" description="Disordered" evidence="1">
    <location>
        <begin position="62"/>
        <end position="85"/>
    </location>
</feature>